<dbReference type="InParanoid" id="A0A4R6QJD5"/>
<comment type="caution">
    <text evidence="6">The sequence shown here is derived from an EMBL/GenBank/DDBJ whole genome shotgun (WGS) entry which is preliminary data.</text>
</comment>
<evidence type="ECO:0000313" key="7">
    <source>
        <dbReference type="Proteomes" id="UP000295361"/>
    </source>
</evidence>
<dbReference type="InterPro" id="IPR036388">
    <property type="entry name" value="WH-like_DNA-bd_sf"/>
</dbReference>
<dbReference type="PROSITE" id="PS50931">
    <property type="entry name" value="HTH_LYSR"/>
    <property type="match status" value="1"/>
</dbReference>
<dbReference type="RefSeq" id="WP_133702943.1">
    <property type="nucleotide sequence ID" value="NZ_SNXS01000007.1"/>
</dbReference>
<evidence type="ECO:0000256" key="1">
    <source>
        <dbReference type="ARBA" id="ARBA00009437"/>
    </source>
</evidence>
<dbReference type="GO" id="GO:0003677">
    <property type="term" value="F:DNA binding"/>
    <property type="evidence" value="ECO:0007669"/>
    <property type="project" value="UniProtKB-KW"/>
</dbReference>
<dbReference type="Pfam" id="PF00126">
    <property type="entry name" value="HTH_1"/>
    <property type="match status" value="1"/>
</dbReference>
<dbReference type="SUPFAM" id="SSF46785">
    <property type="entry name" value="Winged helix' DNA-binding domain"/>
    <property type="match status" value="1"/>
</dbReference>
<organism evidence="6 7">
    <name type="scientific">Roseateles toxinivorans</name>
    <dbReference type="NCBI Taxonomy" id="270368"/>
    <lineage>
        <taxon>Bacteria</taxon>
        <taxon>Pseudomonadati</taxon>
        <taxon>Pseudomonadota</taxon>
        <taxon>Betaproteobacteria</taxon>
        <taxon>Burkholderiales</taxon>
        <taxon>Sphaerotilaceae</taxon>
        <taxon>Roseateles</taxon>
    </lineage>
</organism>
<accession>A0A4R6QJD5</accession>
<evidence type="ECO:0000313" key="6">
    <source>
        <dbReference type="EMBL" id="TDP62471.1"/>
    </source>
</evidence>
<protein>
    <submittedName>
        <fullName evidence="6">DNA-binding transcriptional LysR family regulator</fullName>
    </submittedName>
</protein>
<reference evidence="6 7" key="1">
    <citation type="submission" date="2019-03" db="EMBL/GenBank/DDBJ databases">
        <title>Genomic Encyclopedia of Type Strains, Phase IV (KMG-IV): sequencing the most valuable type-strain genomes for metagenomic binning, comparative biology and taxonomic classification.</title>
        <authorList>
            <person name="Goeker M."/>
        </authorList>
    </citation>
    <scope>NUCLEOTIDE SEQUENCE [LARGE SCALE GENOMIC DNA]</scope>
    <source>
        <strain evidence="6 7">DSM 16998</strain>
    </source>
</reference>
<dbReference type="Gene3D" id="3.40.190.10">
    <property type="entry name" value="Periplasmic binding protein-like II"/>
    <property type="match status" value="2"/>
</dbReference>
<evidence type="ECO:0000256" key="4">
    <source>
        <dbReference type="ARBA" id="ARBA00023163"/>
    </source>
</evidence>
<dbReference type="FunFam" id="1.10.10.10:FF:000001">
    <property type="entry name" value="LysR family transcriptional regulator"/>
    <property type="match status" value="1"/>
</dbReference>
<dbReference type="Pfam" id="PF03466">
    <property type="entry name" value="LysR_substrate"/>
    <property type="match status" value="1"/>
</dbReference>
<dbReference type="GO" id="GO:0005829">
    <property type="term" value="C:cytosol"/>
    <property type="evidence" value="ECO:0007669"/>
    <property type="project" value="TreeGrafter"/>
</dbReference>
<keyword evidence="3 6" id="KW-0238">DNA-binding</keyword>
<comment type="similarity">
    <text evidence="1">Belongs to the LysR transcriptional regulatory family.</text>
</comment>
<dbReference type="EMBL" id="SNXS01000007">
    <property type="protein sequence ID" value="TDP62471.1"/>
    <property type="molecule type" value="Genomic_DNA"/>
</dbReference>
<name>A0A4R6QJD5_9BURK</name>
<dbReference type="InterPro" id="IPR005119">
    <property type="entry name" value="LysR_subst-bd"/>
</dbReference>
<dbReference type="AlphaFoldDB" id="A0A4R6QJD5"/>
<feature type="domain" description="HTH lysR-type" evidence="5">
    <location>
        <begin position="7"/>
        <end position="62"/>
    </location>
</feature>
<keyword evidence="2" id="KW-0805">Transcription regulation</keyword>
<dbReference type="InterPro" id="IPR050950">
    <property type="entry name" value="HTH-type_LysR_regulators"/>
</dbReference>
<evidence type="ECO:0000259" key="5">
    <source>
        <dbReference type="PROSITE" id="PS50931"/>
    </source>
</evidence>
<evidence type="ECO:0000256" key="3">
    <source>
        <dbReference type="ARBA" id="ARBA00023125"/>
    </source>
</evidence>
<keyword evidence="4" id="KW-0804">Transcription</keyword>
<dbReference type="Gene3D" id="1.10.10.10">
    <property type="entry name" value="Winged helix-like DNA-binding domain superfamily/Winged helix DNA-binding domain"/>
    <property type="match status" value="1"/>
</dbReference>
<dbReference type="OrthoDB" id="8675247at2"/>
<dbReference type="PANTHER" id="PTHR30419">
    <property type="entry name" value="HTH-TYPE TRANSCRIPTIONAL REGULATOR YBHD"/>
    <property type="match status" value="1"/>
</dbReference>
<dbReference type="Proteomes" id="UP000295361">
    <property type="component" value="Unassembled WGS sequence"/>
</dbReference>
<dbReference type="InterPro" id="IPR036390">
    <property type="entry name" value="WH_DNA-bd_sf"/>
</dbReference>
<sequence length="304" mass="32879">MLINCSLRELDVFLTLAETLNYRRAAERLHLSQPAVSGVITRLELSLGSALFERSTRAVRLTEAGAVFVERVRLLRQQANAAVQAVRDISELREGRVRVAALPSLAATAVPAAFARFGAAHPGVRLELLDSLSNPAFDSVRAGQADFALTAANPAYADLEYAPLGEDRFVLLLPASHPLAKSRRPLRWDETQDLPHISMPAPTSVRQYTEEAFLHNGLRFAPRYEVEHLATINAMVAAGLGVAALPELAALVARGPKVLSRSLIAPVMPRPLGLVTLRGRRLSPAAEALVVMLREETLALIAAS</sequence>
<proteinExistence type="inferred from homology"/>
<dbReference type="SUPFAM" id="SSF53850">
    <property type="entry name" value="Periplasmic binding protein-like II"/>
    <property type="match status" value="1"/>
</dbReference>
<dbReference type="CDD" id="cd08440">
    <property type="entry name" value="PBP2_LTTR_like_4"/>
    <property type="match status" value="1"/>
</dbReference>
<dbReference type="PRINTS" id="PR00039">
    <property type="entry name" value="HTHLYSR"/>
</dbReference>
<dbReference type="InterPro" id="IPR000847">
    <property type="entry name" value="LysR_HTH_N"/>
</dbReference>
<keyword evidence="7" id="KW-1185">Reference proteome</keyword>
<gene>
    <name evidence="6" type="ORF">DES47_10749</name>
</gene>
<evidence type="ECO:0000256" key="2">
    <source>
        <dbReference type="ARBA" id="ARBA00023015"/>
    </source>
</evidence>
<dbReference type="PANTHER" id="PTHR30419:SF8">
    <property type="entry name" value="NITROGEN ASSIMILATION TRANSCRIPTIONAL ACTIVATOR-RELATED"/>
    <property type="match status" value="1"/>
</dbReference>
<dbReference type="GO" id="GO:0003700">
    <property type="term" value="F:DNA-binding transcription factor activity"/>
    <property type="evidence" value="ECO:0007669"/>
    <property type="project" value="InterPro"/>
</dbReference>